<dbReference type="PANTHER" id="PTHR10948">
    <property type="entry name" value="TRANSPOSASE"/>
    <property type="match status" value="1"/>
</dbReference>
<dbReference type="GO" id="GO:0005829">
    <property type="term" value="C:cytosol"/>
    <property type="evidence" value="ECO:0007669"/>
    <property type="project" value="TreeGrafter"/>
</dbReference>
<dbReference type="InterPro" id="IPR001584">
    <property type="entry name" value="Integrase_cat-core"/>
</dbReference>
<proteinExistence type="inferred from homology"/>
<organism evidence="5">
    <name type="scientific">marine sediment metagenome</name>
    <dbReference type="NCBI Taxonomy" id="412755"/>
    <lineage>
        <taxon>unclassified sequences</taxon>
        <taxon>metagenomes</taxon>
        <taxon>ecological metagenomes</taxon>
    </lineage>
</organism>
<dbReference type="InterPro" id="IPR001598">
    <property type="entry name" value="Transposase_IS30_CS"/>
</dbReference>
<dbReference type="NCBIfam" id="NF033563">
    <property type="entry name" value="transpos_IS30"/>
    <property type="match status" value="1"/>
</dbReference>
<feature type="region of interest" description="Disordered" evidence="3">
    <location>
        <begin position="41"/>
        <end position="60"/>
    </location>
</feature>
<name>X1DAZ8_9ZZZZ</name>
<gene>
    <name evidence="5" type="ORF">S01H4_48714</name>
</gene>
<dbReference type="InterPro" id="IPR036397">
    <property type="entry name" value="RNaseH_sf"/>
</dbReference>
<dbReference type="InterPro" id="IPR012337">
    <property type="entry name" value="RNaseH-like_sf"/>
</dbReference>
<evidence type="ECO:0000256" key="2">
    <source>
        <dbReference type="ARBA" id="ARBA00006363"/>
    </source>
</evidence>
<feature type="compositionally biased region" description="Basic residues" evidence="3">
    <location>
        <begin position="41"/>
        <end position="55"/>
    </location>
</feature>
<dbReference type="Gene3D" id="3.30.420.10">
    <property type="entry name" value="Ribonuclease H-like superfamily/Ribonuclease H"/>
    <property type="match status" value="1"/>
</dbReference>
<dbReference type="PANTHER" id="PTHR10948:SF23">
    <property type="entry name" value="TRANSPOSASE INSI FOR INSERTION SEQUENCE ELEMENT IS30A-RELATED"/>
    <property type="match status" value="1"/>
</dbReference>
<evidence type="ECO:0000256" key="1">
    <source>
        <dbReference type="ARBA" id="ARBA00002190"/>
    </source>
</evidence>
<dbReference type="Pfam" id="PF00665">
    <property type="entry name" value="rve"/>
    <property type="match status" value="1"/>
</dbReference>
<dbReference type="PROSITE" id="PS50994">
    <property type="entry name" value="INTEGRASE"/>
    <property type="match status" value="1"/>
</dbReference>
<comment type="function">
    <text evidence="1">Required for the transposition of the insertion element.</text>
</comment>
<evidence type="ECO:0000259" key="4">
    <source>
        <dbReference type="PROSITE" id="PS50994"/>
    </source>
</evidence>
<dbReference type="GO" id="GO:0003677">
    <property type="term" value="F:DNA binding"/>
    <property type="evidence" value="ECO:0007669"/>
    <property type="project" value="InterPro"/>
</dbReference>
<dbReference type="GO" id="GO:0015074">
    <property type="term" value="P:DNA integration"/>
    <property type="evidence" value="ECO:0007669"/>
    <property type="project" value="InterPro"/>
</dbReference>
<dbReference type="GO" id="GO:0004803">
    <property type="term" value="F:transposase activity"/>
    <property type="evidence" value="ECO:0007669"/>
    <property type="project" value="InterPro"/>
</dbReference>
<dbReference type="InterPro" id="IPR051917">
    <property type="entry name" value="Transposase-Integrase"/>
</dbReference>
<dbReference type="PROSITE" id="PS01043">
    <property type="entry name" value="TRANSPOSASE_IS30"/>
    <property type="match status" value="1"/>
</dbReference>
<dbReference type="InterPro" id="IPR053392">
    <property type="entry name" value="Transposase_IS30-like"/>
</dbReference>
<evidence type="ECO:0000256" key="3">
    <source>
        <dbReference type="SAM" id="MobiDB-lite"/>
    </source>
</evidence>
<sequence>GWLLKHQHIQVSHEWIYQYILSDKRTGGNLYKYLRCKKKRRKRYGSHDRRGKLPNRRSIEERPKIVDQRQRLGDWEVDTILGKGRRQAVLTLTERKSRFALLRKVDRRTAELVREAVIDLLQPVADRSHTITADNGKEFAEHQRIAQELGIDFFFAHPYAAWERGSNENMNGLVRQYIPKNRELSSVTNDELEQVMIKLNHRPRKCLDFKSPFEVFLELSVALTS</sequence>
<protein>
    <recommendedName>
        <fullName evidence="4">Integrase catalytic domain-containing protein</fullName>
    </recommendedName>
</protein>
<dbReference type="SUPFAM" id="SSF53098">
    <property type="entry name" value="Ribonuclease H-like"/>
    <property type="match status" value="1"/>
</dbReference>
<reference evidence="5" key="1">
    <citation type="journal article" date="2014" name="Front. Microbiol.">
        <title>High frequency of phylogenetically diverse reductive dehalogenase-homologous genes in deep subseafloor sedimentary metagenomes.</title>
        <authorList>
            <person name="Kawai M."/>
            <person name="Futagami T."/>
            <person name="Toyoda A."/>
            <person name="Takaki Y."/>
            <person name="Nishi S."/>
            <person name="Hori S."/>
            <person name="Arai W."/>
            <person name="Tsubouchi T."/>
            <person name="Morono Y."/>
            <person name="Uchiyama I."/>
            <person name="Ito T."/>
            <person name="Fujiyama A."/>
            <person name="Inagaki F."/>
            <person name="Takami H."/>
        </authorList>
    </citation>
    <scope>NUCLEOTIDE SEQUENCE</scope>
    <source>
        <strain evidence="5">Expedition CK06-06</strain>
    </source>
</reference>
<feature type="domain" description="Integrase catalytic" evidence="4">
    <location>
        <begin position="59"/>
        <end position="220"/>
    </location>
</feature>
<evidence type="ECO:0000313" key="5">
    <source>
        <dbReference type="EMBL" id="GAG93596.1"/>
    </source>
</evidence>
<dbReference type="EMBL" id="BART01027482">
    <property type="protein sequence ID" value="GAG93596.1"/>
    <property type="molecule type" value="Genomic_DNA"/>
</dbReference>
<dbReference type="GO" id="GO:0006313">
    <property type="term" value="P:DNA transposition"/>
    <property type="evidence" value="ECO:0007669"/>
    <property type="project" value="InterPro"/>
</dbReference>
<comment type="caution">
    <text evidence="5">The sequence shown here is derived from an EMBL/GenBank/DDBJ whole genome shotgun (WGS) entry which is preliminary data.</text>
</comment>
<feature type="non-terminal residue" evidence="5">
    <location>
        <position position="1"/>
    </location>
</feature>
<accession>X1DAZ8</accession>
<comment type="similarity">
    <text evidence="2">Belongs to the transposase IS30 family.</text>
</comment>
<dbReference type="AlphaFoldDB" id="X1DAZ8"/>